<keyword evidence="5" id="KW-1185">Reference proteome</keyword>
<gene>
    <name evidence="4" type="ORF">EVEC_LOCUS7632</name>
</gene>
<reference evidence="4 5" key="2">
    <citation type="submission" date="2018-10" db="EMBL/GenBank/DDBJ databases">
        <authorList>
            <consortium name="Pathogen Informatics"/>
        </authorList>
    </citation>
    <scope>NUCLEOTIDE SEQUENCE [LARGE SCALE GENOMIC DNA]</scope>
</reference>
<feature type="region of interest" description="Disordered" evidence="2">
    <location>
        <begin position="254"/>
        <end position="322"/>
    </location>
</feature>
<dbReference type="SMART" id="SM00322">
    <property type="entry name" value="KH"/>
    <property type="match status" value="1"/>
</dbReference>
<feature type="domain" description="K Homology" evidence="3">
    <location>
        <begin position="139"/>
        <end position="234"/>
    </location>
</feature>
<evidence type="ECO:0000313" key="4">
    <source>
        <dbReference type="EMBL" id="VDD92881.1"/>
    </source>
</evidence>
<dbReference type="GO" id="GO:0003729">
    <property type="term" value="F:mRNA binding"/>
    <property type="evidence" value="ECO:0007669"/>
    <property type="project" value="TreeGrafter"/>
</dbReference>
<dbReference type="FunFam" id="3.30.1370.10:FF:000105">
    <property type="entry name" value="Protein CBG12765"/>
    <property type="match status" value="1"/>
</dbReference>
<dbReference type="OrthoDB" id="6777263at2759"/>
<dbReference type="InterPro" id="IPR055256">
    <property type="entry name" value="KH_1_KHDC4/BBP-like"/>
</dbReference>
<dbReference type="InterPro" id="IPR036612">
    <property type="entry name" value="KH_dom_type_1_sf"/>
</dbReference>
<dbReference type="GO" id="GO:0005634">
    <property type="term" value="C:nucleus"/>
    <property type="evidence" value="ECO:0007669"/>
    <property type="project" value="TreeGrafter"/>
</dbReference>
<name>A0A0N4VC64_ENTVE</name>
<proteinExistence type="predicted"/>
<evidence type="ECO:0000256" key="1">
    <source>
        <dbReference type="ARBA" id="ARBA00022884"/>
    </source>
</evidence>
<dbReference type="WBParaSite" id="EVEC_0000814801-mRNA-1">
    <property type="protein sequence ID" value="EVEC_0000814801-mRNA-1"/>
    <property type="gene ID" value="EVEC_0000814801"/>
</dbReference>
<keyword evidence="1" id="KW-0694">RNA-binding</keyword>
<dbReference type="EMBL" id="UXUI01009019">
    <property type="protein sequence ID" value="VDD92881.1"/>
    <property type="molecule type" value="Genomic_DNA"/>
</dbReference>
<dbReference type="Proteomes" id="UP000274131">
    <property type="component" value="Unassembled WGS sequence"/>
</dbReference>
<dbReference type="Gene3D" id="3.30.1370.10">
    <property type="entry name" value="K Homology domain, type 1"/>
    <property type="match status" value="1"/>
</dbReference>
<dbReference type="InterPro" id="IPR004087">
    <property type="entry name" value="KH_dom"/>
</dbReference>
<dbReference type="Pfam" id="PF22675">
    <property type="entry name" value="KH-I_KHDC4-BBP"/>
    <property type="match status" value="1"/>
</dbReference>
<reference evidence="6" key="1">
    <citation type="submission" date="2017-02" db="UniProtKB">
        <authorList>
            <consortium name="WormBaseParasite"/>
        </authorList>
    </citation>
    <scope>IDENTIFICATION</scope>
</reference>
<dbReference type="InterPro" id="IPR045071">
    <property type="entry name" value="BBP-like"/>
</dbReference>
<feature type="compositionally biased region" description="Basic and acidic residues" evidence="2">
    <location>
        <begin position="263"/>
        <end position="276"/>
    </location>
</feature>
<evidence type="ECO:0000313" key="6">
    <source>
        <dbReference type="WBParaSite" id="EVEC_0000814801-mRNA-1"/>
    </source>
</evidence>
<dbReference type="GO" id="GO:0000381">
    <property type="term" value="P:regulation of alternative mRNA splicing, via spliceosome"/>
    <property type="evidence" value="ECO:0007669"/>
    <property type="project" value="TreeGrafter"/>
</dbReference>
<sequence length="322" mass="34260">MPGEDYGGAMATNAPDYYQQPGFGNGANAYQRGPGGPYPPGPAPFGGAGYDSGYGGMPGFPGGFPGGYAGGYGGDTQSPLDAEIQVVIREIHNEQQLMEQASDWGEQFKNAKRLLAAEADKLENSIDPEWLEVDIPKPIKVSKKVLIPSFRHPHFNFVGKILGPKGATLQAMAKQHKCHIYVLGRGSTKDRNKEQELLSSGDPQYAHYGGPLHVKVETIAPAHVAYQRIAGVLEQLATTLQPTRDENYEKMAANQQNANSGENNEKETQDNAEGDKNAQAGGAIRGGRGGFRGRGGFAGRGTERGGFQRGGFRGGRGGDRGG</sequence>
<dbReference type="PANTHER" id="PTHR11208:SF42">
    <property type="entry name" value="QUAKING RELATED 54B, ISOFORM E"/>
    <property type="match status" value="1"/>
</dbReference>
<dbReference type="AlphaFoldDB" id="A0A0N4VC64"/>
<accession>A0A0N4VC64</accession>
<evidence type="ECO:0000313" key="5">
    <source>
        <dbReference type="Proteomes" id="UP000274131"/>
    </source>
</evidence>
<evidence type="ECO:0000256" key="2">
    <source>
        <dbReference type="SAM" id="MobiDB-lite"/>
    </source>
</evidence>
<feature type="compositionally biased region" description="Gly residues" evidence="2">
    <location>
        <begin position="283"/>
        <end position="299"/>
    </location>
</feature>
<dbReference type="STRING" id="51028.A0A0N4VC64"/>
<feature type="region of interest" description="Disordered" evidence="2">
    <location>
        <begin position="1"/>
        <end position="44"/>
    </location>
</feature>
<dbReference type="SUPFAM" id="SSF54791">
    <property type="entry name" value="Eukaryotic type KH-domain (KH-domain type I)"/>
    <property type="match status" value="1"/>
</dbReference>
<dbReference type="PANTHER" id="PTHR11208">
    <property type="entry name" value="RNA-BINDING PROTEIN RELATED"/>
    <property type="match status" value="1"/>
</dbReference>
<evidence type="ECO:0000259" key="3">
    <source>
        <dbReference type="SMART" id="SM00322"/>
    </source>
</evidence>
<protein>
    <submittedName>
        <fullName evidence="6">KH domain-containing protein</fullName>
    </submittedName>
</protein>
<organism evidence="6">
    <name type="scientific">Enterobius vermicularis</name>
    <name type="common">Human pinworm</name>
    <dbReference type="NCBI Taxonomy" id="51028"/>
    <lineage>
        <taxon>Eukaryota</taxon>
        <taxon>Metazoa</taxon>
        <taxon>Ecdysozoa</taxon>
        <taxon>Nematoda</taxon>
        <taxon>Chromadorea</taxon>
        <taxon>Rhabditida</taxon>
        <taxon>Spirurina</taxon>
        <taxon>Oxyuridomorpha</taxon>
        <taxon>Oxyuroidea</taxon>
        <taxon>Oxyuridae</taxon>
        <taxon>Enterobius</taxon>
    </lineage>
</organism>